<evidence type="ECO:0000256" key="1">
    <source>
        <dbReference type="ARBA" id="ARBA00022679"/>
    </source>
</evidence>
<dbReference type="InterPro" id="IPR027417">
    <property type="entry name" value="P-loop_NTPase"/>
</dbReference>
<dbReference type="GO" id="GO:0006261">
    <property type="term" value="P:DNA-templated DNA replication"/>
    <property type="evidence" value="ECO:0007669"/>
    <property type="project" value="TreeGrafter"/>
</dbReference>
<dbReference type="PANTHER" id="PTHR34388">
    <property type="entry name" value="DNA POLYMERASE III SUBUNIT DELTA"/>
    <property type="match status" value="1"/>
</dbReference>
<proteinExistence type="predicted"/>
<evidence type="ECO:0000256" key="2">
    <source>
        <dbReference type="ARBA" id="ARBA00022695"/>
    </source>
</evidence>
<protein>
    <submittedName>
        <fullName evidence="5">Uncharacterized protein</fullName>
    </submittedName>
</protein>
<dbReference type="Gene3D" id="3.40.50.300">
    <property type="entry name" value="P-loop containing nucleotide triphosphate hydrolases"/>
    <property type="match status" value="1"/>
</dbReference>
<dbReference type="SUPFAM" id="SSF52540">
    <property type="entry name" value="P-loop containing nucleoside triphosphate hydrolases"/>
    <property type="match status" value="1"/>
</dbReference>
<dbReference type="EMBL" id="FPKX01000060">
    <property type="protein sequence ID" value="SFZ98783.1"/>
    <property type="molecule type" value="Genomic_DNA"/>
</dbReference>
<organism evidence="5">
    <name type="scientific">hydrothermal vent metagenome</name>
    <dbReference type="NCBI Taxonomy" id="652676"/>
    <lineage>
        <taxon>unclassified sequences</taxon>
        <taxon>metagenomes</taxon>
        <taxon>ecological metagenomes</taxon>
    </lineage>
</organism>
<keyword evidence="3" id="KW-0235">DNA replication</keyword>
<keyword evidence="2" id="KW-0548">Nucleotidyltransferase</keyword>
<name>A0A1W1EFJ3_9ZZZZ</name>
<evidence type="ECO:0000256" key="4">
    <source>
        <dbReference type="ARBA" id="ARBA00022932"/>
    </source>
</evidence>
<evidence type="ECO:0000313" key="5">
    <source>
        <dbReference type="EMBL" id="SFZ98783.1"/>
    </source>
</evidence>
<accession>A0A1W1EFJ3</accession>
<dbReference type="PANTHER" id="PTHR34388:SF1">
    <property type="entry name" value="DNA POLYMERASE III SUBUNIT DELTA"/>
    <property type="match status" value="1"/>
</dbReference>
<sequence length="326" mass="37332">MYKNDFDKRLKQAYPKAVLFYGIDDYSIDQYIELYKTTLDAKDSMLTLYYDEWDFAQAKNYLSQTSLFGGSNLLIVKNDKKIPKKELDQLIVLANKNSDNYFLYVHDESKTPAKSLTSSFTDKKGGVWVRFFEPNIRDGMAILQQKAMKIGLDIDHYALQHLMLLLNNNLGLCANELNKLAILGIKITSKDIDKLVYSTAPLATEQLLIDLFNNKKDINSTITKLLDLGEDVNDILRSTQYFLNQIFLFHAYIKLNGHVDSAAILGYKLPKQIEDQKATLALKVKSTSLLKIFEHLLEAEITIKKAKNTQKEGLLYSMLIKIQSYL</sequence>
<keyword evidence="4" id="KW-0239">DNA-directed DNA polymerase</keyword>
<evidence type="ECO:0000256" key="3">
    <source>
        <dbReference type="ARBA" id="ARBA00022705"/>
    </source>
</evidence>
<dbReference type="Gene3D" id="1.10.8.60">
    <property type="match status" value="1"/>
</dbReference>
<keyword evidence="1" id="KW-0808">Transferase</keyword>
<dbReference type="GO" id="GO:0009360">
    <property type="term" value="C:DNA polymerase III complex"/>
    <property type="evidence" value="ECO:0007669"/>
    <property type="project" value="TreeGrafter"/>
</dbReference>
<reference evidence="5" key="1">
    <citation type="submission" date="2016-10" db="EMBL/GenBank/DDBJ databases">
        <authorList>
            <person name="de Groot N.N."/>
        </authorList>
    </citation>
    <scope>NUCLEOTIDE SEQUENCE</scope>
</reference>
<gene>
    <name evidence="5" type="ORF">MNB_SV-5-1456</name>
</gene>
<dbReference type="GO" id="GO:0003677">
    <property type="term" value="F:DNA binding"/>
    <property type="evidence" value="ECO:0007669"/>
    <property type="project" value="InterPro"/>
</dbReference>
<dbReference type="AlphaFoldDB" id="A0A1W1EFJ3"/>
<dbReference type="NCBIfam" id="NF006302">
    <property type="entry name" value="PRK08487.1-5"/>
    <property type="match status" value="1"/>
</dbReference>
<dbReference type="GO" id="GO:0003887">
    <property type="term" value="F:DNA-directed DNA polymerase activity"/>
    <property type="evidence" value="ECO:0007669"/>
    <property type="project" value="UniProtKB-KW"/>
</dbReference>
<dbReference type="InterPro" id="IPR005790">
    <property type="entry name" value="DNA_polIII_delta"/>
</dbReference>
<dbReference type="NCBIfam" id="TIGR01128">
    <property type="entry name" value="holA"/>
    <property type="match status" value="1"/>
</dbReference>